<accession>A0A1V9YCA9</accession>
<name>A0A1V9YCA9_ACHHY</name>
<dbReference type="OrthoDB" id="68349at2759"/>
<dbReference type="Proteomes" id="UP000243579">
    <property type="component" value="Unassembled WGS sequence"/>
</dbReference>
<dbReference type="AlphaFoldDB" id="A0A1V9YCA9"/>
<dbReference type="EMBL" id="JNBR01002226">
    <property type="protein sequence ID" value="OQR83351.1"/>
    <property type="molecule type" value="Genomic_DNA"/>
</dbReference>
<organism evidence="1 2">
    <name type="scientific">Achlya hypogyna</name>
    <name type="common">Oomycete</name>
    <name type="synonym">Protoachlya hypogyna</name>
    <dbReference type="NCBI Taxonomy" id="1202772"/>
    <lineage>
        <taxon>Eukaryota</taxon>
        <taxon>Sar</taxon>
        <taxon>Stramenopiles</taxon>
        <taxon>Oomycota</taxon>
        <taxon>Saprolegniomycetes</taxon>
        <taxon>Saprolegniales</taxon>
        <taxon>Achlyaceae</taxon>
        <taxon>Achlya</taxon>
    </lineage>
</organism>
<sequence>MVRMEELERRAYKDAHAAQFAKTRHFPALGHLSASGENVILLQDCSPVTAVVSPRDPPRASRVHAPDPFNQLFDSTPMLSEFRSAVLCKHTRAREGRDELGTPALVKPAKAPFVTKSASEAKAAIRHPCEYDYPTGFHKQSDRVPSRHEVTLQEEARNRAGHVWRNANATTAKKAIEVDYFMNSSLTPPLGRKAIKEIVARNPQVQRRPKP</sequence>
<keyword evidence="2" id="KW-1185">Reference proteome</keyword>
<comment type="caution">
    <text evidence="1">The sequence shown here is derived from an EMBL/GenBank/DDBJ whole genome shotgun (WGS) entry which is preliminary data.</text>
</comment>
<protein>
    <submittedName>
        <fullName evidence="1">Uncharacterized protein</fullName>
    </submittedName>
</protein>
<evidence type="ECO:0000313" key="2">
    <source>
        <dbReference type="Proteomes" id="UP000243579"/>
    </source>
</evidence>
<evidence type="ECO:0000313" key="1">
    <source>
        <dbReference type="EMBL" id="OQR83351.1"/>
    </source>
</evidence>
<reference evidence="1 2" key="1">
    <citation type="journal article" date="2014" name="Genome Biol. Evol.">
        <title>The secreted proteins of Achlya hypogyna and Thraustotheca clavata identify the ancestral oomycete secretome and reveal gene acquisitions by horizontal gene transfer.</title>
        <authorList>
            <person name="Misner I."/>
            <person name="Blouin N."/>
            <person name="Leonard G."/>
            <person name="Richards T.A."/>
            <person name="Lane C.E."/>
        </authorList>
    </citation>
    <scope>NUCLEOTIDE SEQUENCE [LARGE SCALE GENOMIC DNA]</scope>
    <source>
        <strain evidence="1 2">ATCC 48635</strain>
    </source>
</reference>
<proteinExistence type="predicted"/>
<gene>
    <name evidence="1" type="ORF">ACHHYP_14821</name>
</gene>